<feature type="region of interest" description="Disordered" evidence="1">
    <location>
        <begin position="1"/>
        <end position="20"/>
    </location>
</feature>
<feature type="compositionally biased region" description="Polar residues" evidence="1">
    <location>
        <begin position="101"/>
        <end position="111"/>
    </location>
</feature>
<feature type="region of interest" description="Disordered" evidence="1">
    <location>
        <begin position="87"/>
        <end position="121"/>
    </location>
</feature>
<comment type="caution">
    <text evidence="2">The sequence shown here is derived from an EMBL/GenBank/DDBJ whole genome shotgun (WGS) entry which is preliminary data.</text>
</comment>
<dbReference type="EMBL" id="JAATJU010015746">
    <property type="protein sequence ID" value="KAH0517527.1"/>
    <property type="molecule type" value="Genomic_DNA"/>
</dbReference>
<dbReference type="GO" id="GO:0000779">
    <property type="term" value="C:condensed chromosome, centromeric region"/>
    <property type="evidence" value="ECO:0007669"/>
    <property type="project" value="TreeGrafter"/>
</dbReference>
<dbReference type="AlphaFoldDB" id="A0A8J6GV32"/>
<gene>
    <name evidence="2" type="ORF">LTLLF_120280</name>
</gene>
<dbReference type="InterPro" id="IPR026971">
    <property type="entry name" value="CND1/NCAPD3"/>
</dbReference>
<dbReference type="Proteomes" id="UP000710432">
    <property type="component" value="Unassembled WGS sequence"/>
</dbReference>
<organism evidence="2 3">
    <name type="scientific">Microtus ochrogaster</name>
    <name type="common">Prairie vole</name>
    <dbReference type="NCBI Taxonomy" id="79684"/>
    <lineage>
        <taxon>Eukaryota</taxon>
        <taxon>Metazoa</taxon>
        <taxon>Chordata</taxon>
        <taxon>Craniata</taxon>
        <taxon>Vertebrata</taxon>
        <taxon>Euteleostomi</taxon>
        <taxon>Mammalia</taxon>
        <taxon>Eutheria</taxon>
        <taxon>Euarchontoglires</taxon>
        <taxon>Glires</taxon>
        <taxon>Rodentia</taxon>
        <taxon>Myomorpha</taxon>
        <taxon>Muroidea</taxon>
        <taxon>Cricetidae</taxon>
        <taxon>Arvicolinae</taxon>
        <taxon>Microtus</taxon>
    </lineage>
</organism>
<dbReference type="GO" id="GO:0010032">
    <property type="term" value="P:meiotic chromosome condensation"/>
    <property type="evidence" value="ECO:0007669"/>
    <property type="project" value="TreeGrafter"/>
</dbReference>
<sequence length="191" mass="21481">MLPELKSTPQQLLKLPQEEEDRQIAATETVEEVKGSIRQLLAKASYKQAIILTREATSHFQESQPFSHTDLEENSFLNLLGVSFKGSATPTQESHGDSVPVLTNSKDTPSASEPEGPQRDNELVKQEMLVQYLRDAYSFSQKVVEAIGIISKMMYENTSTVVQDVIEFFVMVFQFGVPQDLFGVRRMLPLI</sequence>
<dbReference type="GO" id="GO:0007076">
    <property type="term" value="P:mitotic chromosome condensation"/>
    <property type="evidence" value="ECO:0007669"/>
    <property type="project" value="InterPro"/>
</dbReference>
<accession>A0A8J6GV32</accession>
<evidence type="ECO:0000313" key="2">
    <source>
        <dbReference type="EMBL" id="KAH0517527.1"/>
    </source>
</evidence>
<name>A0A8J6GV32_MICOH</name>
<dbReference type="GO" id="GO:0000796">
    <property type="term" value="C:condensin complex"/>
    <property type="evidence" value="ECO:0007669"/>
    <property type="project" value="TreeGrafter"/>
</dbReference>
<evidence type="ECO:0000256" key="1">
    <source>
        <dbReference type="SAM" id="MobiDB-lite"/>
    </source>
</evidence>
<proteinExistence type="predicted"/>
<dbReference type="GO" id="GO:0042393">
    <property type="term" value="F:histone binding"/>
    <property type="evidence" value="ECO:0007669"/>
    <property type="project" value="TreeGrafter"/>
</dbReference>
<protein>
    <submittedName>
        <fullName evidence="2">Condensin complex subunit 1</fullName>
    </submittedName>
</protein>
<evidence type="ECO:0000313" key="3">
    <source>
        <dbReference type="Proteomes" id="UP000710432"/>
    </source>
</evidence>
<reference evidence="2" key="1">
    <citation type="submission" date="2020-03" db="EMBL/GenBank/DDBJ databases">
        <title>Studies in the Genomics of Life Span.</title>
        <authorList>
            <person name="Glass D."/>
        </authorList>
    </citation>
    <scope>NUCLEOTIDE SEQUENCE</scope>
    <source>
        <strain evidence="2">LTLLF</strain>
        <tissue evidence="2">Muscle</tissue>
    </source>
</reference>
<dbReference type="PANTHER" id="PTHR14222">
    <property type="entry name" value="CONDENSIN"/>
    <property type="match status" value="1"/>
</dbReference>
<dbReference type="PANTHER" id="PTHR14222:SF2">
    <property type="entry name" value="CONDENSIN COMPLEX SUBUNIT 1"/>
    <property type="match status" value="1"/>
</dbReference>